<organism evidence="1 2">
    <name type="scientific">Galerina marginata (strain CBS 339.88)</name>
    <dbReference type="NCBI Taxonomy" id="685588"/>
    <lineage>
        <taxon>Eukaryota</taxon>
        <taxon>Fungi</taxon>
        <taxon>Dikarya</taxon>
        <taxon>Basidiomycota</taxon>
        <taxon>Agaricomycotina</taxon>
        <taxon>Agaricomycetes</taxon>
        <taxon>Agaricomycetidae</taxon>
        <taxon>Agaricales</taxon>
        <taxon>Agaricineae</taxon>
        <taxon>Strophariaceae</taxon>
        <taxon>Galerina</taxon>
    </lineage>
</organism>
<sequence>MDSPAQPHQVPQEILDIIIDDNSHDEAMHKIFALVSKSFLLQSRKHFFRDIRFQRDDGECRALQARFWEILNANPDIASYIRNVHIEDNASSETSGEDHGERPSWIREEETFQGILLVLAKNQISGLTLDTDLDWTSFPIGLQHALTQILTCPSLVNLDLSALTSLPVSCCTHFPRLKHLRISGIVLVESEDRHQREAATVSISSLIVTRLKGRSAQLFRNILGLETTGSPLAFLEELRISTCDAGFTREVIWAARKSLRCLTLAARRDTDVINLSDLESLNRLELKVYSHEDYQTGVLGVLETGGPNKELRTIHIMLLQVSYRSWVDHFSHEATGSFWRRLATTLDRFSSVMDLVIELAMFRDEGSYLGEEQTAGLERSVRNGLVSAGGNFGSVNRVLLVEISQL</sequence>
<proteinExistence type="predicted"/>
<evidence type="ECO:0000313" key="1">
    <source>
        <dbReference type="EMBL" id="KDR68771.1"/>
    </source>
</evidence>
<dbReference type="EMBL" id="KL142406">
    <property type="protein sequence ID" value="KDR68771.1"/>
    <property type="molecule type" value="Genomic_DNA"/>
</dbReference>
<dbReference type="Proteomes" id="UP000027222">
    <property type="component" value="Unassembled WGS sequence"/>
</dbReference>
<accession>A0A067SD03</accession>
<dbReference type="Gene3D" id="3.80.10.10">
    <property type="entry name" value="Ribonuclease Inhibitor"/>
    <property type="match status" value="1"/>
</dbReference>
<gene>
    <name evidence="1" type="ORF">GALMADRAFT_256622</name>
</gene>
<protein>
    <recommendedName>
        <fullName evidence="3">F-box domain-containing protein</fullName>
    </recommendedName>
</protein>
<reference evidence="2" key="1">
    <citation type="journal article" date="2014" name="Proc. Natl. Acad. Sci. U.S.A.">
        <title>Extensive sampling of basidiomycete genomes demonstrates inadequacy of the white-rot/brown-rot paradigm for wood decay fungi.</title>
        <authorList>
            <person name="Riley R."/>
            <person name="Salamov A.A."/>
            <person name="Brown D.W."/>
            <person name="Nagy L.G."/>
            <person name="Floudas D."/>
            <person name="Held B.W."/>
            <person name="Levasseur A."/>
            <person name="Lombard V."/>
            <person name="Morin E."/>
            <person name="Otillar R."/>
            <person name="Lindquist E.A."/>
            <person name="Sun H."/>
            <person name="LaButti K.M."/>
            <person name="Schmutz J."/>
            <person name="Jabbour D."/>
            <person name="Luo H."/>
            <person name="Baker S.E."/>
            <person name="Pisabarro A.G."/>
            <person name="Walton J.D."/>
            <person name="Blanchette R.A."/>
            <person name="Henrissat B."/>
            <person name="Martin F."/>
            <person name="Cullen D."/>
            <person name="Hibbett D.S."/>
            <person name="Grigoriev I.V."/>
        </authorList>
    </citation>
    <scope>NUCLEOTIDE SEQUENCE [LARGE SCALE GENOMIC DNA]</scope>
    <source>
        <strain evidence="2">CBS 339.88</strain>
    </source>
</reference>
<dbReference type="InterPro" id="IPR032675">
    <property type="entry name" value="LRR_dom_sf"/>
</dbReference>
<evidence type="ECO:0008006" key="3">
    <source>
        <dbReference type="Google" id="ProtNLM"/>
    </source>
</evidence>
<keyword evidence="2" id="KW-1185">Reference proteome</keyword>
<evidence type="ECO:0000313" key="2">
    <source>
        <dbReference type="Proteomes" id="UP000027222"/>
    </source>
</evidence>
<dbReference type="OrthoDB" id="2745898at2759"/>
<dbReference type="SUPFAM" id="SSF52047">
    <property type="entry name" value="RNI-like"/>
    <property type="match status" value="1"/>
</dbReference>
<dbReference type="AlphaFoldDB" id="A0A067SD03"/>
<name>A0A067SD03_GALM3</name>
<dbReference type="HOGENOM" id="CLU_678007_0_0_1"/>